<dbReference type="FunFam" id="2.70.210.12:FF:000001">
    <property type="entry name" value="GTPase Obg"/>
    <property type="match status" value="1"/>
</dbReference>
<dbReference type="AlphaFoldDB" id="A0A9P6AZN3"/>
<dbReference type="InterPro" id="IPR036726">
    <property type="entry name" value="GTP1_OBG_dom_sf"/>
</dbReference>
<feature type="region of interest" description="Disordered" evidence="4">
    <location>
        <begin position="189"/>
        <end position="247"/>
    </location>
</feature>
<feature type="domain" description="Obg" evidence="5">
    <location>
        <begin position="86"/>
        <end position="247"/>
    </location>
</feature>
<evidence type="ECO:0000256" key="3">
    <source>
        <dbReference type="ARBA" id="ARBA00023134"/>
    </source>
</evidence>
<keyword evidence="3" id="KW-0342">GTP-binding</keyword>
<accession>A0A9P6AZN3</accession>
<comment type="caution">
    <text evidence="6">The sequence shown here is derived from an EMBL/GenBank/DDBJ whole genome shotgun (WGS) entry which is preliminary data.</text>
</comment>
<dbReference type="PANTHER" id="PTHR11702:SF31">
    <property type="entry name" value="MITOCHONDRIAL RIBOSOME-ASSOCIATED GTPASE 2"/>
    <property type="match status" value="1"/>
</dbReference>
<reference evidence="6" key="1">
    <citation type="journal article" date="2020" name="Nat. Commun.">
        <title>Large-scale genome sequencing of mycorrhizal fungi provides insights into the early evolution of symbiotic traits.</title>
        <authorList>
            <person name="Miyauchi S."/>
            <person name="Kiss E."/>
            <person name="Kuo A."/>
            <person name="Drula E."/>
            <person name="Kohler A."/>
            <person name="Sanchez-Garcia M."/>
            <person name="Morin E."/>
            <person name="Andreopoulos B."/>
            <person name="Barry K.W."/>
            <person name="Bonito G."/>
            <person name="Buee M."/>
            <person name="Carver A."/>
            <person name="Chen C."/>
            <person name="Cichocki N."/>
            <person name="Clum A."/>
            <person name="Culley D."/>
            <person name="Crous P.W."/>
            <person name="Fauchery L."/>
            <person name="Girlanda M."/>
            <person name="Hayes R.D."/>
            <person name="Keri Z."/>
            <person name="LaButti K."/>
            <person name="Lipzen A."/>
            <person name="Lombard V."/>
            <person name="Magnuson J."/>
            <person name="Maillard F."/>
            <person name="Murat C."/>
            <person name="Nolan M."/>
            <person name="Ohm R.A."/>
            <person name="Pangilinan J."/>
            <person name="Pereira M.F."/>
            <person name="Perotto S."/>
            <person name="Peter M."/>
            <person name="Pfister S."/>
            <person name="Riley R."/>
            <person name="Sitrit Y."/>
            <person name="Stielow J.B."/>
            <person name="Szollosi G."/>
            <person name="Zifcakova L."/>
            <person name="Stursova M."/>
            <person name="Spatafora J.W."/>
            <person name="Tedersoo L."/>
            <person name="Vaario L.M."/>
            <person name="Yamada A."/>
            <person name="Yan M."/>
            <person name="Wang P."/>
            <person name="Xu J."/>
            <person name="Bruns T."/>
            <person name="Baldrian P."/>
            <person name="Vilgalys R."/>
            <person name="Dunand C."/>
            <person name="Henrissat B."/>
            <person name="Grigoriev I.V."/>
            <person name="Hibbett D."/>
            <person name="Nagy L.G."/>
            <person name="Martin F.M."/>
        </authorList>
    </citation>
    <scope>NUCLEOTIDE SEQUENCE</scope>
    <source>
        <strain evidence="6">UP504</strain>
    </source>
</reference>
<dbReference type="Pfam" id="PF01018">
    <property type="entry name" value="GTP1_OBG"/>
    <property type="match status" value="1"/>
</dbReference>
<evidence type="ECO:0000313" key="7">
    <source>
        <dbReference type="Proteomes" id="UP000886523"/>
    </source>
</evidence>
<dbReference type="InterPro" id="IPR045086">
    <property type="entry name" value="OBG_GTPase"/>
</dbReference>
<organism evidence="6 7">
    <name type="scientific">Hydnum rufescens UP504</name>
    <dbReference type="NCBI Taxonomy" id="1448309"/>
    <lineage>
        <taxon>Eukaryota</taxon>
        <taxon>Fungi</taxon>
        <taxon>Dikarya</taxon>
        <taxon>Basidiomycota</taxon>
        <taxon>Agaricomycotina</taxon>
        <taxon>Agaricomycetes</taxon>
        <taxon>Cantharellales</taxon>
        <taxon>Hydnaceae</taxon>
        <taxon>Hydnum</taxon>
    </lineage>
</organism>
<dbReference type="GO" id="GO:0005525">
    <property type="term" value="F:GTP binding"/>
    <property type="evidence" value="ECO:0007669"/>
    <property type="project" value="UniProtKB-KW"/>
</dbReference>
<comment type="similarity">
    <text evidence="1">Belongs to the TRAFAC class OBG-HflX-like GTPase superfamily. OBG GTPase family.</text>
</comment>
<gene>
    <name evidence="6" type="ORF">BS47DRAFT_885561</name>
</gene>
<dbReference type="PANTHER" id="PTHR11702">
    <property type="entry name" value="DEVELOPMENTALLY REGULATED GTP-BINDING PROTEIN-RELATED"/>
    <property type="match status" value="1"/>
</dbReference>
<dbReference type="InterPro" id="IPR006169">
    <property type="entry name" value="GTP1_OBG_dom"/>
</dbReference>
<evidence type="ECO:0000256" key="1">
    <source>
        <dbReference type="ARBA" id="ARBA00007699"/>
    </source>
</evidence>
<protein>
    <recommendedName>
        <fullName evidence="5">Obg domain-containing protein</fullName>
    </recommendedName>
</protein>
<keyword evidence="2" id="KW-0547">Nucleotide-binding</keyword>
<sequence length="247" mass="27670">MQGRSPQKFAWFFSSSPTVLRKATIYYPGRAERRAHLFHKRQLSSTHSQLSGFSSEEAAPSARTPEERAAYFRQRRAEWKRRQGGQNFVDHTIVTVRAGKGGDGCTAFQREKYKPYGPPSGGNGGRGGSVYIRAVKNITSLASVAKRVVAPPGLNGQGTWRNGARVPDVYIDVPVGTVVREVRRVREVEEGNERRRIEALSPEERTNEERDKRPSRPWNEKNGRVNGRKIGGVWGHPRLSSTSVSLM</sequence>
<dbReference type="EMBL" id="MU128962">
    <property type="protein sequence ID" value="KAF9514305.1"/>
    <property type="molecule type" value="Genomic_DNA"/>
</dbReference>
<dbReference type="GO" id="GO:0003924">
    <property type="term" value="F:GTPase activity"/>
    <property type="evidence" value="ECO:0007669"/>
    <property type="project" value="InterPro"/>
</dbReference>
<proteinExistence type="inferred from homology"/>
<keyword evidence="7" id="KW-1185">Reference proteome</keyword>
<evidence type="ECO:0000313" key="6">
    <source>
        <dbReference type="EMBL" id="KAF9514305.1"/>
    </source>
</evidence>
<feature type="compositionally biased region" description="Basic and acidic residues" evidence="4">
    <location>
        <begin position="189"/>
        <end position="223"/>
    </location>
</feature>
<dbReference type="Gene3D" id="2.70.210.12">
    <property type="entry name" value="GTP1/OBG domain"/>
    <property type="match status" value="1"/>
</dbReference>
<name>A0A9P6AZN3_9AGAM</name>
<dbReference type="PROSITE" id="PS51883">
    <property type="entry name" value="OBG"/>
    <property type="match status" value="1"/>
</dbReference>
<dbReference type="GO" id="GO:0042254">
    <property type="term" value="P:ribosome biogenesis"/>
    <property type="evidence" value="ECO:0007669"/>
    <property type="project" value="UniProtKB-UniRule"/>
</dbReference>
<evidence type="ECO:0000256" key="2">
    <source>
        <dbReference type="ARBA" id="ARBA00022741"/>
    </source>
</evidence>
<evidence type="ECO:0000256" key="4">
    <source>
        <dbReference type="SAM" id="MobiDB-lite"/>
    </source>
</evidence>
<evidence type="ECO:0000259" key="5">
    <source>
        <dbReference type="PROSITE" id="PS51883"/>
    </source>
</evidence>
<dbReference type="OrthoDB" id="347018at2759"/>
<dbReference type="GO" id="GO:0005739">
    <property type="term" value="C:mitochondrion"/>
    <property type="evidence" value="ECO:0007669"/>
    <property type="project" value="TreeGrafter"/>
</dbReference>
<dbReference type="Proteomes" id="UP000886523">
    <property type="component" value="Unassembled WGS sequence"/>
</dbReference>
<dbReference type="SUPFAM" id="SSF82051">
    <property type="entry name" value="Obg GTP-binding protein N-terminal domain"/>
    <property type="match status" value="1"/>
</dbReference>